<sequence length="130" mass="14931">MRRLLIAGLLYLTGIAIVLVIKPEFMFRDDGSWKEFGIGRENEHFTPFPFWLFTIVWALLSYVLVMFVEDSLYIPSDSIEIKRNSATVRNMNQQKAVQELAPGYYMLNEASTTRNGVPRYVYLGASPEGE</sequence>
<evidence type="ECO:0000313" key="2">
    <source>
        <dbReference type="EMBL" id="QHU13840.1"/>
    </source>
</evidence>
<accession>A0A6C0KAI5</accession>
<evidence type="ECO:0000256" key="1">
    <source>
        <dbReference type="SAM" id="Phobius"/>
    </source>
</evidence>
<keyword evidence="1" id="KW-0812">Transmembrane</keyword>
<keyword evidence="1" id="KW-0472">Membrane</keyword>
<dbReference type="EMBL" id="MN740827">
    <property type="protein sequence ID" value="QHU13840.1"/>
    <property type="molecule type" value="Genomic_DNA"/>
</dbReference>
<dbReference type="AlphaFoldDB" id="A0A6C0KAI5"/>
<organism evidence="2">
    <name type="scientific">viral metagenome</name>
    <dbReference type="NCBI Taxonomy" id="1070528"/>
    <lineage>
        <taxon>unclassified sequences</taxon>
        <taxon>metagenomes</taxon>
        <taxon>organismal metagenomes</taxon>
    </lineage>
</organism>
<reference evidence="2" key="1">
    <citation type="journal article" date="2020" name="Nature">
        <title>Giant virus diversity and host interactions through global metagenomics.</title>
        <authorList>
            <person name="Schulz F."/>
            <person name="Roux S."/>
            <person name="Paez-Espino D."/>
            <person name="Jungbluth S."/>
            <person name="Walsh D.A."/>
            <person name="Denef V.J."/>
            <person name="McMahon K.D."/>
            <person name="Konstantinidis K.T."/>
            <person name="Eloe-Fadrosh E.A."/>
            <person name="Kyrpides N.C."/>
            <person name="Woyke T."/>
        </authorList>
    </citation>
    <scope>NUCLEOTIDE SEQUENCE</scope>
    <source>
        <strain evidence="2">GVMAG-S-1101182-85</strain>
    </source>
</reference>
<name>A0A6C0KAI5_9ZZZZ</name>
<proteinExistence type="predicted"/>
<protein>
    <submittedName>
        <fullName evidence="2">Uncharacterized protein</fullName>
    </submittedName>
</protein>
<keyword evidence="1" id="KW-1133">Transmembrane helix</keyword>
<feature type="transmembrane region" description="Helical" evidence="1">
    <location>
        <begin position="48"/>
        <end position="68"/>
    </location>
</feature>